<evidence type="ECO:0000313" key="13">
    <source>
        <dbReference type="Proteomes" id="UP000688947"/>
    </source>
</evidence>
<evidence type="ECO:0000256" key="10">
    <source>
        <dbReference type="ARBA" id="ARBA00037847"/>
    </source>
</evidence>
<feature type="region of interest" description="Disordered" evidence="11">
    <location>
        <begin position="1"/>
        <end position="21"/>
    </location>
</feature>
<keyword evidence="7" id="KW-1133">Transmembrane helix</keyword>
<proteinExistence type="inferred from homology"/>
<evidence type="ECO:0000313" key="12">
    <source>
        <dbReference type="EMBL" id="KAG6966087.1"/>
    </source>
</evidence>
<evidence type="ECO:0000256" key="7">
    <source>
        <dbReference type="ARBA" id="ARBA00022989"/>
    </source>
</evidence>
<comment type="subcellular location">
    <subcellularLocation>
        <location evidence="10">Endomembrane system</location>
        <topology evidence="10">Single-pass membrane protein</topology>
    </subcellularLocation>
    <subcellularLocation>
        <location evidence="1">Golgi apparatus membrane</location>
    </subcellularLocation>
    <subcellularLocation>
        <location evidence="2">Membrane</location>
        <topology evidence="2">Single-pass type II membrane protein</topology>
    </subcellularLocation>
</comment>
<keyword evidence="8" id="KW-0333">Golgi apparatus</keyword>
<evidence type="ECO:0000256" key="3">
    <source>
        <dbReference type="ARBA" id="ARBA00009105"/>
    </source>
</evidence>
<evidence type="ECO:0000256" key="1">
    <source>
        <dbReference type="ARBA" id="ARBA00004394"/>
    </source>
</evidence>
<gene>
    <name evidence="12" type="ORF">JG687_00005033</name>
</gene>
<keyword evidence="4" id="KW-0808">Transferase</keyword>
<dbReference type="PANTHER" id="PTHR31646:SF1">
    <property type="entry name" value="ALPHA-1,2-MANNOSYLTRANSFERASE MNN2"/>
    <property type="match status" value="1"/>
</dbReference>
<dbReference type="VEuPathDB" id="FungiDB:PC110_g10281"/>
<evidence type="ECO:0000256" key="5">
    <source>
        <dbReference type="ARBA" id="ARBA00022692"/>
    </source>
</evidence>
<name>A0A8T1UPY2_9STRA</name>
<dbReference type="PANTHER" id="PTHR31646">
    <property type="entry name" value="ALPHA-1,2-MANNOSYLTRANSFERASE MNN2"/>
    <property type="match status" value="1"/>
</dbReference>
<evidence type="ECO:0000256" key="4">
    <source>
        <dbReference type="ARBA" id="ARBA00022679"/>
    </source>
</evidence>
<dbReference type="Proteomes" id="UP000688947">
    <property type="component" value="Unassembled WGS sequence"/>
</dbReference>
<comment type="caution">
    <text evidence="12">The sequence shown here is derived from an EMBL/GenBank/DDBJ whole genome shotgun (WGS) entry which is preliminary data.</text>
</comment>
<evidence type="ECO:0000256" key="11">
    <source>
        <dbReference type="SAM" id="MobiDB-lite"/>
    </source>
</evidence>
<organism evidence="12 13">
    <name type="scientific">Phytophthora cactorum</name>
    <dbReference type="NCBI Taxonomy" id="29920"/>
    <lineage>
        <taxon>Eukaryota</taxon>
        <taxon>Sar</taxon>
        <taxon>Stramenopiles</taxon>
        <taxon>Oomycota</taxon>
        <taxon>Peronosporomycetes</taxon>
        <taxon>Peronosporales</taxon>
        <taxon>Peronosporaceae</taxon>
        <taxon>Phytophthora</taxon>
    </lineage>
</organism>
<accession>A0A8T1UPY2</accession>
<protein>
    <recommendedName>
        <fullName evidence="14">Nucleotide-diphospho-sugar transferase</fullName>
    </recommendedName>
</protein>
<dbReference type="GO" id="GO:0046354">
    <property type="term" value="P:mannan biosynthetic process"/>
    <property type="evidence" value="ECO:0007669"/>
    <property type="project" value="TreeGrafter"/>
</dbReference>
<dbReference type="Pfam" id="PF11051">
    <property type="entry name" value="Mannosyl_trans3"/>
    <property type="match status" value="4"/>
</dbReference>
<evidence type="ECO:0000256" key="2">
    <source>
        <dbReference type="ARBA" id="ARBA00004606"/>
    </source>
</evidence>
<reference evidence="12" key="1">
    <citation type="submission" date="2021-01" db="EMBL/GenBank/DDBJ databases">
        <title>Phytophthora aleatoria, a newly-described species from Pinus radiata is distinct from Phytophthora cactorum isolates based on comparative genomics.</title>
        <authorList>
            <person name="Mcdougal R."/>
            <person name="Panda P."/>
            <person name="Williams N."/>
            <person name="Studholme D.J."/>
        </authorList>
    </citation>
    <scope>NUCLEOTIDE SEQUENCE</scope>
    <source>
        <strain evidence="12">NZFS 3830</strain>
    </source>
</reference>
<dbReference type="EMBL" id="JAENGZ010000184">
    <property type="protein sequence ID" value="KAG6966087.1"/>
    <property type="molecule type" value="Genomic_DNA"/>
</dbReference>
<sequence>MVLDYRCSTDPARKRPPHGQSGYCELQDEDTGELFKVARRTCANVVGKVALFKCLEAPSGEHELKDGIVLVVYPKMAPSTYAIIQVLRELAANNMIGAITFREIDDPRAVEFATKVFAIYHSAFSRVLFLDSDNVLVRDPSFLFEMQEFVDTGAVFWPDFWHPQHTSFYLGEDWLLWGLLDMPFVDMFEQESGQLLIDRRRHAAALEFLRFFTLHRPNPFVQLELVWGDKDLFRLAWLKLGAPFFMIQSPPAVAGKAINGSFCSMTMVQHDAQGEVLSLHRNSHKLTGGSMRNPANEKLKTKEHKTEMAQENKELLSSDYPDAAIWTHLLSFRRSPPRSKYQIETYHVDEFSKDQICYGQHSLDANDNFYVQGFADLSFSRLETHLRRFAMEAGVHSTDSQGDAASMGFSSTVFQKVHRPMMDALQKVKDKVEEMQRTPSPQQLEALEHARSVPNLPSGDMQWRNITCIGWRATGNCKSDGPREFANDLACDQQVPDGSSGYCEVQDTNTGELFRVMRRTTIIFREINDSQAVRFGAKVFALYNSGFERILFLDADNVPVRDLAYLFKSPEFEKTGAVFWPDYWNPHYTIFHLHGDSLLWELLDMPYVDMFEQESGQMLIDRRRHAAPLELVRFFTFHQPNPIEQLRLLWGDKDLFRFAWIKLSVPFYMVQTPPAVAGTVNGTSFCGMTMVQHDTQGEVVFLHRNAKKLTGEVLYRPVNYHIEARKRIRSRLIKQGIHKIPTEEEVVAELKIMKKRLPPTLEPAEPDGIADQAIWTHMLSFRKDAPRSEYKVCSDIIVGDVSGFCEVEDIDTGERFQVMRRHCTSLKGNIKFRCSDAPAFVNYRVEGHAAVAKALVPGFSLPHVAENSGSPRDGIVMVVYPKLLASAYATVRVLRDVLMCRLPIEIWFHVDEVGDDYALLAPLQQLAIFVGNVSFHPMYNPRAKGFLSKVFAIYNSYFDRVLFLDADNVPVRDPSFLFATPEFTRNGAVFWPDFWHPYHTLFNLHARSMLWELLDTPFIDMFEQESGQLLVDRTRHVAPLELLYFYAFHEPNFFKRLEVVYGDKDLFRLAWMKLKTPFHMIEALPAMAGRAINGSFCGMTMVQHDTEGEVLFLHRNQHKLIGERDEKMEKAALKNTVVPPEEALGAPHPDGFPDPVIWTHLLSFRKDAYRKLYSVDAYRASPEFPQWQPCYGRRYVEKQKMFELHEFANFSFAGIETVIRRFAMDAARLRHAQGVARVGHHPSNSTRN</sequence>
<dbReference type="InterPro" id="IPR022751">
    <property type="entry name" value="Alpha_mannosyltransferase"/>
</dbReference>
<dbReference type="AlphaFoldDB" id="A0A8T1UPY2"/>
<evidence type="ECO:0000256" key="6">
    <source>
        <dbReference type="ARBA" id="ARBA00022968"/>
    </source>
</evidence>
<dbReference type="GO" id="GO:0000139">
    <property type="term" value="C:Golgi membrane"/>
    <property type="evidence" value="ECO:0007669"/>
    <property type="project" value="UniProtKB-SubCell"/>
</dbReference>
<evidence type="ECO:0000256" key="8">
    <source>
        <dbReference type="ARBA" id="ARBA00023034"/>
    </source>
</evidence>
<comment type="similarity">
    <text evidence="3">Belongs to the MNN1/MNT family.</text>
</comment>
<keyword evidence="6" id="KW-0735">Signal-anchor</keyword>
<dbReference type="VEuPathDB" id="FungiDB:PC110_g10283"/>
<keyword evidence="9" id="KW-0472">Membrane</keyword>
<dbReference type="OrthoDB" id="430354at2759"/>
<evidence type="ECO:0000256" key="9">
    <source>
        <dbReference type="ARBA" id="ARBA00023136"/>
    </source>
</evidence>
<dbReference type="GO" id="GO:0000026">
    <property type="term" value="F:alpha-1,2-mannosyltransferase activity"/>
    <property type="evidence" value="ECO:0007669"/>
    <property type="project" value="TreeGrafter"/>
</dbReference>
<keyword evidence="5" id="KW-0812">Transmembrane</keyword>
<evidence type="ECO:0008006" key="14">
    <source>
        <dbReference type="Google" id="ProtNLM"/>
    </source>
</evidence>
<dbReference type="VEuPathDB" id="FungiDB:PC110_g10274"/>